<dbReference type="InterPro" id="IPR053790">
    <property type="entry name" value="P5CR-like_CS"/>
</dbReference>
<dbReference type="STRING" id="392015.SAMN05421543_106224"/>
<comment type="catalytic activity">
    <reaction evidence="6 9">
        <text>L-proline + NADP(+) = (S)-1-pyrroline-5-carboxylate + NADPH + 2 H(+)</text>
        <dbReference type="Rhea" id="RHEA:14109"/>
        <dbReference type="ChEBI" id="CHEBI:15378"/>
        <dbReference type="ChEBI" id="CHEBI:17388"/>
        <dbReference type="ChEBI" id="CHEBI:57783"/>
        <dbReference type="ChEBI" id="CHEBI:58349"/>
        <dbReference type="ChEBI" id="CHEBI:60039"/>
        <dbReference type="EC" id="1.5.1.2"/>
    </reaction>
</comment>
<evidence type="ECO:0000259" key="11">
    <source>
        <dbReference type="Pfam" id="PF14748"/>
    </source>
</evidence>
<dbReference type="PROSITE" id="PS00521">
    <property type="entry name" value="P5CR"/>
    <property type="match status" value="1"/>
</dbReference>
<dbReference type="InterPro" id="IPR008927">
    <property type="entry name" value="6-PGluconate_DH-like_C_sf"/>
</dbReference>
<dbReference type="OrthoDB" id="9805754at2"/>
<organism evidence="12 13">
    <name type="scientific">Alicyclobacillus macrosporangiidus</name>
    <dbReference type="NCBI Taxonomy" id="392015"/>
    <lineage>
        <taxon>Bacteria</taxon>
        <taxon>Bacillati</taxon>
        <taxon>Bacillota</taxon>
        <taxon>Bacilli</taxon>
        <taxon>Bacillales</taxon>
        <taxon>Alicyclobacillaceae</taxon>
        <taxon>Alicyclobacillus</taxon>
    </lineage>
</organism>
<evidence type="ECO:0000259" key="10">
    <source>
        <dbReference type="Pfam" id="PF03807"/>
    </source>
</evidence>
<dbReference type="HAMAP" id="MF_01925">
    <property type="entry name" value="P5C_reductase"/>
    <property type="match status" value="1"/>
</dbReference>
<dbReference type="FunFam" id="1.10.3730.10:FF:000001">
    <property type="entry name" value="Pyrroline-5-carboxylate reductase"/>
    <property type="match status" value="1"/>
</dbReference>
<evidence type="ECO:0000256" key="3">
    <source>
        <dbReference type="ARBA" id="ARBA00022857"/>
    </source>
</evidence>
<dbReference type="UniPathway" id="UPA00098">
    <property type="reaction ID" value="UER00361"/>
</dbReference>
<keyword evidence="6 9" id="KW-0028">Amino-acid biosynthesis</keyword>
<dbReference type="EC" id="1.5.1.2" evidence="6 7"/>
<evidence type="ECO:0000256" key="9">
    <source>
        <dbReference type="RuleBase" id="RU003903"/>
    </source>
</evidence>
<comment type="catalytic activity">
    <reaction evidence="6">
        <text>L-proline + NAD(+) = (S)-1-pyrroline-5-carboxylate + NADH + 2 H(+)</text>
        <dbReference type="Rhea" id="RHEA:14105"/>
        <dbReference type="ChEBI" id="CHEBI:15378"/>
        <dbReference type="ChEBI" id="CHEBI:17388"/>
        <dbReference type="ChEBI" id="CHEBI:57540"/>
        <dbReference type="ChEBI" id="CHEBI:57945"/>
        <dbReference type="ChEBI" id="CHEBI:60039"/>
        <dbReference type="EC" id="1.5.1.2"/>
    </reaction>
</comment>
<evidence type="ECO:0000256" key="4">
    <source>
        <dbReference type="ARBA" id="ARBA00023002"/>
    </source>
</evidence>
<evidence type="ECO:0000313" key="12">
    <source>
        <dbReference type="EMBL" id="SFU72395.1"/>
    </source>
</evidence>
<comment type="similarity">
    <text evidence="1 6 9">Belongs to the pyrroline-5-carboxylate reductase family.</text>
</comment>
<dbReference type="Proteomes" id="UP000183508">
    <property type="component" value="Unassembled WGS sequence"/>
</dbReference>
<feature type="binding site" evidence="8">
    <location>
        <begin position="11"/>
        <end position="16"/>
    </location>
    <ligand>
        <name>NADP(+)</name>
        <dbReference type="ChEBI" id="CHEBI:58349"/>
    </ligand>
</feature>
<evidence type="ECO:0000256" key="1">
    <source>
        <dbReference type="ARBA" id="ARBA00005525"/>
    </source>
</evidence>
<dbReference type="PANTHER" id="PTHR11645">
    <property type="entry name" value="PYRROLINE-5-CARBOXYLATE REDUCTASE"/>
    <property type="match status" value="1"/>
</dbReference>
<dbReference type="Gene3D" id="1.10.3730.10">
    <property type="entry name" value="ProC C-terminal domain-like"/>
    <property type="match status" value="1"/>
</dbReference>
<feature type="domain" description="Pyrroline-5-carboxylate reductase dimerisation" evidence="11">
    <location>
        <begin position="164"/>
        <end position="268"/>
    </location>
</feature>
<keyword evidence="4 6" id="KW-0560">Oxidoreductase</keyword>
<sequence length="277" mass="29291">METFAGEVFVIGAGAMAEAFVKGVIEKRAIAPERVVVTGRTLGGRAAGLREKYGVRVAGTEAAAGARMVFLAVKPADTAEALAQVRPYLHGQPLVSFAAGVTMDWMAEIIEHRSPVVRTMPNIPVGVLEGATAVSFPEAGLAERDRKDILFLLGQLGEVVEIPERLMNAATAFSGSGPGFVCYFLEAMEAAAIRLGFDPELARALLLQTVVGTARTLREWGLAPDELRRRVTSPGGTTQAGVAVMEAGRLADVVDAALQAAARRSEEMGRAYAVVRD</sequence>
<dbReference type="SUPFAM" id="SSF51735">
    <property type="entry name" value="NAD(P)-binding Rossmann-fold domains"/>
    <property type="match status" value="1"/>
</dbReference>
<evidence type="ECO:0000256" key="6">
    <source>
        <dbReference type="HAMAP-Rule" id="MF_01925"/>
    </source>
</evidence>
<dbReference type="InterPro" id="IPR036291">
    <property type="entry name" value="NAD(P)-bd_dom_sf"/>
</dbReference>
<protein>
    <recommendedName>
        <fullName evidence="6 7">Pyrroline-5-carboxylate reductase</fullName>
        <shortName evidence="6">P5C reductase</shortName>
        <shortName evidence="6">P5CR</shortName>
        <ecNumber evidence="6 7">1.5.1.2</ecNumber>
    </recommendedName>
    <alternativeName>
        <fullName evidence="6">PCA reductase</fullName>
    </alternativeName>
</protein>
<dbReference type="InterPro" id="IPR029036">
    <property type="entry name" value="P5CR_dimer"/>
</dbReference>
<evidence type="ECO:0000256" key="5">
    <source>
        <dbReference type="ARBA" id="ARBA00058118"/>
    </source>
</evidence>
<keyword evidence="13" id="KW-1185">Reference proteome</keyword>
<dbReference type="NCBIfam" id="TIGR00112">
    <property type="entry name" value="proC"/>
    <property type="match status" value="1"/>
</dbReference>
<dbReference type="PANTHER" id="PTHR11645:SF0">
    <property type="entry name" value="PYRROLINE-5-CARBOXYLATE REDUCTASE 3"/>
    <property type="match status" value="1"/>
</dbReference>
<feature type="binding site" evidence="8">
    <location>
        <begin position="72"/>
        <end position="75"/>
    </location>
    <ligand>
        <name>NADP(+)</name>
        <dbReference type="ChEBI" id="CHEBI:58349"/>
    </ligand>
</feature>
<dbReference type="InterPro" id="IPR000304">
    <property type="entry name" value="Pyrroline-COOH_reductase"/>
</dbReference>
<comment type="subcellular location">
    <subcellularLocation>
        <location evidence="6">Cytoplasm</location>
    </subcellularLocation>
</comment>
<dbReference type="SUPFAM" id="SSF48179">
    <property type="entry name" value="6-phosphogluconate dehydrogenase C-terminal domain-like"/>
    <property type="match status" value="1"/>
</dbReference>
<dbReference type="GO" id="GO:0055129">
    <property type="term" value="P:L-proline biosynthetic process"/>
    <property type="evidence" value="ECO:0007669"/>
    <property type="project" value="UniProtKB-UniRule"/>
</dbReference>
<dbReference type="RefSeq" id="WP_074951198.1">
    <property type="nucleotide sequence ID" value="NZ_FPBV01000006.1"/>
</dbReference>
<proteinExistence type="inferred from homology"/>
<comment type="pathway">
    <text evidence="6 9">Amino-acid biosynthesis; L-proline biosynthesis; L-proline from L-glutamate 5-semialdehyde: step 1/1.</text>
</comment>
<dbReference type="GO" id="GO:0004735">
    <property type="term" value="F:pyrroline-5-carboxylate reductase activity"/>
    <property type="evidence" value="ECO:0007669"/>
    <property type="project" value="UniProtKB-UniRule"/>
</dbReference>
<dbReference type="Pfam" id="PF03807">
    <property type="entry name" value="F420_oxidored"/>
    <property type="match status" value="1"/>
</dbReference>
<evidence type="ECO:0000256" key="2">
    <source>
        <dbReference type="ARBA" id="ARBA00022650"/>
    </source>
</evidence>
<evidence type="ECO:0000256" key="8">
    <source>
        <dbReference type="PIRSR" id="PIRSR000193-1"/>
    </source>
</evidence>
<keyword evidence="3 6" id="KW-0521">NADP</keyword>
<comment type="function">
    <text evidence="5 6">Catalyzes the reduction of 1-pyrroline-5-carboxylate (PCA) to L-proline.</text>
</comment>
<name>A0A1I7IHM5_9BACL</name>
<keyword evidence="6" id="KW-0963">Cytoplasm</keyword>
<dbReference type="Pfam" id="PF14748">
    <property type="entry name" value="P5CR_dimer"/>
    <property type="match status" value="1"/>
</dbReference>
<dbReference type="InterPro" id="IPR028939">
    <property type="entry name" value="P5C_Rdtase_cat_N"/>
</dbReference>
<dbReference type="AlphaFoldDB" id="A0A1I7IHM5"/>
<dbReference type="EMBL" id="FPBV01000006">
    <property type="protein sequence ID" value="SFU72395.1"/>
    <property type="molecule type" value="Genomic_DNA"/>
</dbReference>
<dbReference type="Gene3D" id="3.40.50.720">
    <property type="entry name" value="NAD(P)-binding Rossmann-like Domain"/>
    <property type="match status" value="1"/>
</dbReference>
<dbReference type="PIRSF" id="PIRSF000193">
    <property type="entry name" value="Pyrrol-5-carb_rd"/>
    <property type="match status" value="1"/>
</dbReference>
<gene>
    <name evidence="6" type="primary">proC</name>
    <name evidence="12" type="ORF">SAMN05421543_106224</name>
</gene>
<accession>A0A1I7IHM5</accession>
<evidence type="ECO:0000313" key="13">
    <source>
        <dbReference type="Proteomes" id="UP000183508"/>
    </source>
</evidence>
<feature type="domain" description="Pyrroline-5-carboxylate reductase catalytic N-terminal" evidence="10">
    <location>
        <begin position="8"/>
        <end position="100"/>
    </location>
</feature>
<dbReference type="eggNOG" id="COG0345">
    <property type="taxonomic scope" value="Bacteria"/>
</dbReference>
<reference evidence="13" key="1">
    <citation type="submission" date="2016-10" db="EMBL/GenBank/DDBJ databases">
        <authorList>
            <person name="Varghese N."/>
        </authorList>
    </citation>
    <scope>NUCLEOTIDE SEQUENCE [LARGE SCALE GENOMIC DNA]</scope>
    <source>
        <strain evidence="13">DSM 17980</strain>
    </source>
</reference>
<keyword evidence="2 6" id="KW-0641">Proline biosynthesis</keyword>
<dbReference type="GO" id="GO:0005737">
    <property type="term" value="C:cytoplasm"/>
    <property type="evidence" value="ECO:0007669"/>
    <property type="project" value="UniProtKB-SubCell"/>
</dbReference>
<evidence type="ECO:0000256" key="7">
    <source>
        <dbReference type="NCBIfam" id="TIGR00112"/>
    </source>
</evidence>